<evidence type="ECO:0000313" key="6">
    <source>
        <dbReference type="Proteomes" id="UP000182367"/>
    </source>
</evidence>
<keyword evidence="6" id="KW-1185">Reference proteome</keyword>
<name>A0A1B9DL13_9FLAO</name>
<dbReference type="PANTHER" id="PTHR41339">
    <property type="entry name" value="LIPL48"/>
    <property type="match status" value="1"/>
</dbReference>
<gene>
    <name evidence="3" type="ORF">FBGL_12485</name>
    <name evidence="2" type="ORF">FGL01_23180</name>
    <name evidence="4" type="ORF">SAMN05192550_2710</name>
</gene>
<reference evidence="2 7" key="4">
    <citation type="submission" date="2019-07" db="EMBL/GenBank/DDBJ databases">
        <title>Whole genome shotgun sequence of Flavobacterium glycines NBRC 105008.</title>
        <authorList>
            <person name="Hosoyama A."/>
            <person name="Uohara A."/>
            <person name="Ohji S."/>
            <person name="Ichikawa N."/>
        </authorList>
    </citation>
    <scope>NUCLEOTIDE SEQUENCE [LARGE SCALE GENOMIC DNA]</scope>
    <source>
        <strain evidence="2 7">NBRC 105008</strain>
    </source>
</reference>
<dbReference type="OrthoDB" id="1521716at2"/>
<protein>
    <recommendedName>
        <fullName evidence="8">T9SS C-terminal target domain-containing protein</fullName>
    </recommendedName>
</protein>
<evidence type="ECO:0000313" key="4">
    <source>
        <dbReference type="EMBL" id="SDJ74247.1"/>
    </source>
</evidence>
<sequence length="423" mass="47108">MKLKITFSILGIISTFISFAQESKGITTAANSFNNWTNFKPASTEYNEPTHILSGIIDKDMTLSNKNTYLLLGVVYIKNANLTIEPGTIIRGDQKTCGTLVITRGAKILAEGLETNPIIFTSNKDGYSRKPGDWGGIIILGNAPINKISGMSFLDFNLDSSMCQYGGKNPDDNSGIFKYVRIEYSGRKLNELKELNGLSLAGVGKQTVLSNIQISYSNDDSFECYGGDVNLDQLISYRCTDDDFDFTQGAQCTISNSIAIRYPYNSDFSGSRCFEIDSYDKLENADLNKKRTQITANNITLINMESNDQGLVRESIFIKKDSNLTLTNSVISGFAPFILMGKDIEPIAENLSKINFNNLLINNCKGSFESEEKNLTNELTNWYLNNSVLEFKNLANSELFMDANSKNKPDFRIRLNNNLVSNH</sequence>
<dbReference type="Proteomes" id="UP000182367">
    <property type="component" value="Unassembled WGS sequence"/>
</dbReference>
<dbReference type="EMBL" id="FNEO01000006">
    <property type="protein sequence ID" value="SDJ74247.1"/>
    <property type="molecule type" value="Genomic_DNA"/>
</dbReference>
<reference evidence="3" key="2">
    <citation type="submission" date="2016-03" db="EMBL/GenBank/DDBJ databases">
        <authorList>
            <person name="Ploux O."/>
        </authorList>
    </citation>
    <scope>NUCLEOTIDE SEQUENCE</scope>
    <source>
        <strain evidence="3">NBRC 105008</strain>
    </source>
</reference>
<reference evidence="5" key="1">
    <citation type="submission" date="2016-03" db="EMBL/GenBank/DDBJ databases">
        <title>Draft genome sequence of Paenibacillus glacialis DSM 22343.</title>
        <authorList>
            <person name="Shin S.-K."/>
            <person name="Yi H."/>
        </authorList>
    </citation>
    <scope>NUCLEOTIDE SEQUENCE [LARGE SCALE GENOMIC DNA]</scope>
    <source>
        <strain evidence="5">NBRC 105008</strain>
    </source>
</reference>
<dbReference type="AlphaFoldDB" id="A0A1B9DL13"/>
<evidence type="ECO:0000313" key="5">
    <source>
        <dbReference type="Proteomes" id="UP000093226"/>
    </source>
</evidence>
<feature type="signal peptide" evidence="1">
    <location>
        <begin position="1"/>
        <end position="20"/>
    </location>
</feature>
<dbReference type="EMBL" id="LVEO01000022">
    <property type="protein sequence ID" value="OCB70375.1"/>
    <property type="molecule type" value="Genomic_DNA"/>
</dbReference>
<dbReference type="RefSeq" id="WP_066328937.1">
    <property type="nucleotide sequence ID" value="NZ_BJVF01000005.1"/>
</dbReference>
<dbReference type="Proteomes" id="UP000321579">
    <property type="component" value="Unassembled WGS sequence"/>
</dbReference>
<organism evidence="3 5">
    <name type="scientific">Flavobacterium glycines</name>
    <dbReference type="NCBI Taxonomy" id="551990"/>
    <lineage>
        <taxon>Bacteria</taxon>
        <taxon>Pseudomonadati</taxon>
        <taxon>Bacteroidota</taxon>
        <taxon>Flavobacteriia</taxon>
        <taxon>Flavobacteriales</taxon>
        <taxon>Flavobacteriaceae</taxon>
        <taxon>Flavobacterium</taxon>
    </lineage>
</organism>
<dbReference type="PANTHER" id="PTHR41339:SF1">
    <property type="entry name" value="SECRETED PROTEIN"/>
    <property type="match status" value="1"/>
</dbReference>
<evidence type="ECO:0008006" key="8">
    <source>
        <dbReference type="Google" id="ProtNLM"/>
    </source>
</evidence>
<evidence type="ECO:0000256" key="1">
    <source>
        <dbReference type="SAM" id="SignalP"/>
    </source>
</evidence>
<dbReference type="InterPro" id="IPR011050">
    <property type="entry name" value="Pectin_lyase_fold/virulence"/>
</dbReference>
<dbReference type="STRING" id="551990.SAMN05192550_2710"/>
<keyword evidence="1" id="KW-0732">Signal</keyword>
<comment type="caution">
    <text evidence="3">The sequence shown here is derived from an EMBL/GenBank/DDBJ whole genome shotgun (WGS) entry which is preliminary data.</text>
</comment>
<proteinExistence type="predicted"/>
<reference evidence="4 6" key="3">
    <citation type="submission" date="2016-10" db="EMBL/GenBank/DDBJ databases">
        <authorList>
            <person name="Varghese N."/>
            <person name="Submissions S."/>
        </authorList>
    </citation>
    <scope>NUCLEOTIDE SEQUENCE [LARGE SCALE GENOMIC DNA]</scope>
    <source>
        <strain evidence="4 6">Gm-149</strain>
    </source>
</reference>
<evidence type="ECO:0000313" key="2">
    <source>
        <dbReference type="EMBL" id="GEL11579.1"/>
    </source>
</evidence>
<evidence type="ECO:0000313" key="7">
    <source>
        <dbReference type="Proteomes" id="UP000321579"/>
    </source>
</evidence>
<dbReference type="Proteomes" id="UP000093226">
    <property type="component" value="Unassembled WGS sequence"/>
</dbReference>
<dbReference type="SUPFAM" id="SSF51126">
    <property type="entry name" value="Pectin lyase-like"/>
    <property type="match status" value="1"/>
</dbReference>
<accession>A0A1B9DL13</accession>
<feature type="chain" id="PRO_5044556086" description="T9SS C-terminal target domain-containing protein" evidence="1">
    <location>
        <begin position="21"/>
        <end position="423"/>
    </location>
</feature>
<evidence type="ECO:0000313" key="3">
    <source>
        <dbReference type="EMBL" id="OCB70375.1"/>
    </source>
</evidence>
<dbReference type="EMBL" id="BJVF01000005">
    <property type="protein sequence ID" value="GEL11579.1"/>
    <property type="molecule type" value="Genomic_DNA"/>
</dbReference>